<feature type="transmembrane region" description="Helical" evidence="6">
    <location>
        <begin position="408"/>
        <end position="430"/>
    </location>
</feature>
<gene>
    <name evidence="7" type="ORF">ACELLULO517_19600</name>
</gene>
<feature type="transmembrane region" description="Helical" evidence="6">
    <location>
        <begin position="13"/>
        <end position="37"/>
    </location>
</feature>
<sequence>MAQQWREGSLGKVFANLGWLLAGKGVGAVLSLVYLALAARTLGPRGFGEFTLITGGAQAVAAFVSFQTWQIVVRYGLPHLKAGRGEAAARLASFCLMLDLGGALVGCVVATLAVWLLGDWLRWPRGLAWAGLGFTFVILLTVRSTAVGILRLHDRFGVGASADAVTPITRFVGALTVVAVGSSVSGFLLAWTAGEILTAAAYWIAVGRTVPGPLAWPSQRRLRLAVLENKGIWRFSWLTNLNTTLDAGAKQAVVLLVGLAAGPVGAGQYRLAYQLTQSLARISDMASRAIFSELARAHAAGGREDFRRLILRAVSLATGAGTVIMLILLIAGRPILGVIGGDAYRGVYPLLVLLGLASAFDLASAIFEPALIAMGRATQVIIARILSCLSLFAILGIFLPLWGTRGAAEAVLVSSAIALLLFATASWRAIR</sequence>
<feature type="transmembrane region" description="Helical" evidence="6">
    <location>
        <begin position="351"/>
        <end position="374"/>
    </location>
</feature>
<evidence type="ECO:0000313" key="8">
    <source>
        <dbReference type="Proteomes" id="UP000721844"/>
    </source>
</evidence>
<comment type="caution">
    <text evidence="7">The sequence shown here is derived from an EMBL/GenBank/DDBJ whole genome shotgun (WGS) entry which is preliminary data.</text>
</comment>
<evidence type="ECO:0000256" key="4">
    <source>
        <dbReference type="ARBA" id="ARBA00022989"/>
    </source>
</evidence>
<dbReference type="Pfam" id="PF01943">
    <property type="entry name" value="Polysacc_synt"/>
    <property type="match status" value="1"/>
</dbReference>
<evidence type="ECO:0000313" key="7">
    <source>
        <dbReference type="EMBL" id="MCB8882463.1"/>
    </source>
</evidence>
<feature type="transmembrane region" description="Helical" evidence="6">
    <location>
        <begin position="381"/>
        <end position="402"/>
    </location>
</feature>
<feature type="transmembrane region" description="Helical" evidence="6">
    <location>
        <begin position="309"/>
        <end position="331"/>
    </location>
</feature>
<evidence type="ECO:0000256" key="2">
    <source>
        <dbReference type="ARBA" id="ARBA00022475"/>
    </source>
</evidence>
<dbReference type="EMBL" id="JAESVA010000007">
    <property type="protein sequence ID" value="MCB8882463.1"/>
    <property type="molecule type" value="Genomic_DNA"/>
</dbReference>
<evidence type="ECO:0000256" key="5">
    <source>
        <dbReference type="ARBA" id="ARBA00023136"/>
    </source>
</evidence>
<name>A0A963Z488_9PROT</name>
<dbReference type="Proteomes" id="UP000721844">
    <property type="component" value="Unassembled WGS sequence"/>
</dbReference>
<keyword evidence="4 6" id="KW-1133">Transmembrane helix</keyword>
<reference evidence="7 8" key="1">
    <citation type="journal article" date="2021" name="Microorganisms">
        <title>Acidisoma silvae sp. nov. and Acidisomacellulosilytica sp. nov., Two Acidophilic Bacteria Isolated from Decaying Wood, Hydrolyzing Cellulose and Producing Poly-3-hydroxybutyrate.</title>
        <authorList>
            <person name="Mieszkin S."/>
            <person name="Pouder E."/>
            <person name="Uroz S."/>
            <person name="Simon-Colin C."/>
            <person name="Alain K."/>
        </authorList>
    </citation>
    <scope>NUCLEOTIDE SEQUENCE [LARGE SCALE GENOMIC DNA]</scope>
    <source>
        <strain evidence="7 8">HW T5.17</strain>
    </source>
</reference>
<dbReference type="RefSeq" id="WP_227309118.1">
    <property type="nucleotide sequence ID" value="NZ_JAESVA010000007.1"/>
</dbReference>
<dbReference type="AlphaFoldDB" id="A0A963Z488"/>
<keyword evidence="8" id="KW-1185">Reference proteome</keyword>
<feature type="transmembrane region" description="Helical" evidence="6">
    <location>
        <begin position="127"/>
        <end position="150"/>
    </location>
</feature>
<accession>A0A963Z488</accession>
<evidence type="ECO:0000256" key="6">
    <source>
        <dbReference type="SAM" id="Phobius"/>
    </source>
</evidence>
<protein>
    <submittedName>
        <fullName evidence="7">Lipopolysaccharide biosynthesis protein</fullName>
    </submittedName>
</protein>
<dbReference type="PANTHER" id="PTHR30250:SF31">
    <property type="entry name" value="INNER MEMBRANE PROTEIN YGHQ"/>
    <property type="match status" value="1"/>
</dbReference>
<evidence type="ECO:0000256" key="1">
    <source>
        <dbReference type="ARBA" id="ARBA00004651"/>
    </source>
</evidence>
<organism evidence="7 8">
    <name type="scientific">Acidisoma cellulosilyticum</name>
    <dbReference type="NCBI Taxonomy" id="2802395"/>
    <lineage>
        <taxon>Bacteria</taxon>
        <taxon>Pseudomonadati</taxon>
        <taxon>Pseudomonadota</taxon>
        <taxon>Alphaproteobacteria</taxon>
        <taxon>Acetobacterales</taxon>
        <taxon>Acidocellaceae</taxon>
        <taxon>Acidisoma</taxon>
    </lineage>
</organism>
<feature type="transmembrane region" description="Helical" evidence="6">
    <location>
        <begin position="171"/>
        <end position="190"/>
    </location>
</feature>
<keyword evidence="2" id="KW-1003">Cell membrane</keyword>
<dbReference type="InterPro" id="IPR050833">
    <property type="entry name" value="Poly_Biosynth_Transport"/>
</dbReference>
<keyword evidence="5 6" id="KW-0472">Membrane</keyword>
<evidence type="ECO:0000256" key="3">
    <source>
        <dbReference type="ARBA" id="ARBA00022692"/>
    </source>
</evidence>
<dbReference type="InterPro" id="IPR002797">
    <property type="entry name" value="Polysacc_synth"/>
</dbReference>
<comment type="subcellular location">
    <subcellularLocation>
        <location evidence="1">Cell membrane</location>
        <topology evidence="1">Multi-pass membrane protein</topology>
    </subcellularLocation>
</comment>
<feature type="transmembrane region" description="Helical" evidence="6">
    <location>
        <begin position="89"/>
        <end position="115"/>
    </location>
</feature>
<proteinExistence type="predicted"/>
<feature type="transmembrane region" description="Helical" evidence="6">
    <location>
        <begin position="57"/>
        <end position="77"/>
    </location>
</feature>
<keyword evidence="3 6" id="KW-0812">Transmembrane</keyword>
<dbReference type="GO" id="GO:0005886">
    <property type="term" value="C:plasma membrane"/>
    <property type="evidence" value="ECO:0007669"/>
    <property type="project" value="UniProtKB-SubCell"/>
</dbReference>
<dbReference type="PANTHER" id="PTHR30250">
    <property type="entry name" value="PST FAMILY PREDICTED COLANIC ACID TRANSPORTER"/>
    <property type="match status" value="1"/>
</dbReference>